<reference evidence="1" key="1">
    <citation type="submission" date="2024-02" db="EMBL/GenBank/DDBJ databases">
        <authorList>
            <consortium name="Clinical and Environmental Microbiology Branch: Whole genome sequencing antimicrobial resistance pathogens in the healthcare setting"/>
        </authorList>
    </citation>
    <scope>NUCLEOTIDE SEQUENCE</scope>
    <source>
        <strain evidence="1">2021GO-0154</strain>
    </source>
</reference>
<gene>
    <name evidence="1" type="ORF">RG298_001658</name>
</gene>
<dbReference type="SUPFAM" id="SSF103642">
    <property type="entry name" value="Sec-C motif"/>
    <property type="match status" value="1"/>
</dbReference>
<dbReference type="EMBL" id="ABMABF030000005">
    <property type="protein sequence ID" value="EMJ5133948.1"/>
    <property type="molecule type" value="Genomic_DNA"/>
</dbReference>
<proteinExistence type="predicted"/>
<name>A0AAI9DBB3_PROST</name>
<accession>A0AAI9DBB3</accession>
<protein>
    <submittedName>
        <fullName evidence="1">SEC-C domain-containing protein</fullName>
    </submittedName>
</protein>
<dbReference type="Gene3D" id="3.10.450.50">
    <property type="match status" value="1"/>
</dbReference>
<comment type="caution">
    <text evidence="1">The sequence shown here is derived from an EMBL/GenBank/DDBJ whole genome shotgun (WGS) entry which is preliminary data.</text>
</comment>
<organism evidence="1">
    <name type="scientific">Providencia stuartii</name>
    <dbReference type="NCBI Taxonomy" id="588"/>
    <lineage>
        <taxon>Bacteria</taxon>
        <taxon>Pseudomonadati</taxon>
        <taxon>Pseudomonadota</taxon>
        <taxon>Gammaproteobacteria</taxon>
        <taxon>Enterobacterales</taxon>
        <taxon>Morganellaceae</taxon>
        <taxon>Providencia</taxon>
    </lineage>
</organism>
<dbReference type="InterPro" id="IPR004027">
    <property type="entry name" value="SEC_C_motif"/>
</dbReference>
<dbReference type="AlphaFoldDB" id="A0AAI9DBB3"/>
<sequence length="28" mass="3163">MKINSVTRNETCPCGSGVRYKWCCGKLK</sequence>
<evidence type="ECO:0000313" key="1">
    <source>
        <dbReference type="EMBL" id="EMJ5133948.1"/>
    </source>
</evidence>
<dbReference type="Pfam" id="PF02810">
    <property type="entry name" value="SEC-C"/>
    <property type="match status" value="1"/>
</dbReference>